<dbReference type="EMBL" id="BPLQ01008079">
    <property type="protein sequence ID" value="GIY34572.1"/>
    <property type="molecule type" value="Genomic_DNA"/>
</dbReference>
<proteinExistence type="predicted"/>
<dbReference type="AlphaFoldDB" id="A0AAV4SPT1"/>
<name>A0AAV4SPT1_9ARAC</name>
<keyword evidence="2" id="KW-1185">Reference proteome</keyword>
<organism evidence="1 2">
    <name type="scientific">Caerostris darwini</name>
    <dbReference type="NCBI Taxonomy" id="1538125"/>
    <lineage>
        <taxon>Eukaryota</taxon>
        <taxon>Metazoa</taxon>
        <taxon>Ecdysozoa</taxon>
        <taxon>Arthropoda</taxon>
        <taxon>Chelicerata</taxon>
        <taxon>Arachnida</taxon>
        <taxon>Araneae</taxon>
        <taxon>Araneomorphae</taxon>
        <taxon>Entelegynae</taxon>
        <taxon>Araneoidea</taxon>
        <taxon>Araneidae</taxon>
        <taxon>Caerostris</taxon>
    </lineage>
</organism>
<evidence type="ECO:0000313" key="2">
    <source>
        <dbReference type="Proteomes" id="UP001054837"/>
    </source>
</evidence>
<comment type="caution">
    <text evidence="1">The sequence shown here is derived from an EMBL/GenBank/DDBJ whole genome shotgun (WGS) entry which is preliminary data.</text>
</comment>
<protein>
    <submittedName>
        <fullName evidence="1">Uncharacterized protein</fullName>
    </submittedName>
</protein>
<dbReference type="Proteomes" id="UP001054837">
    <property type="component" value="Unassembled WGS sequence"/>
</dbReference>
<accession>A0AAV4SPT1</accession>
<evidence type="ECO:0000313" key="1">
    <source>
        <dbReference type="EMBL" id="GIY34572.1"/>
    </source>
</evidence>
<gene>
    <name evidence="1" type="ORF">CDAR_430411</name>
</gene>
<sequence length="126" mass="13894">MDGIVIFRSPLFRQPRLLRPPRRLPAQLDPPLSGGTIAARVNGWHCYFPVAPLQAASSSAAALASSCTTVPSSVRLTLTRHIPSDGAPFINIDFTSCGQRRRASPNGYSYFAKDRFLQYVPVLHRE</sequence>
<reference evidence="1 2" key="1">
    <citation type="submission" date="2021-06" db="EMBL/GenBank/DDBJ databases">
        <title>Caerostris darwini draft genome.</title>
        <authorList>
            <person name="Kono N."/>
            <person name="Arakawa K."/>
        </authorList>
    </citation>
    <scope>NUCLEOTIDE SEQUENCE [LARGE SCALE GENOMIC DNA]</scope>
</reference>